<dbReference type="Proteomes" id="UP000185568">
    <property type="component" value="Unassembled WGS sequence"/>
</dbReference>
<organism evidence="1 2">
    <name type="scientific">Domibacillus antri</name>
    <dbReference type="NCBI Taxonomy" id="1714264"/>
    <lineage>
        <taxon>Bacteria</taxon>
        <taxon>Bacillati</taxon>
        <taxon>Bacillota</taxon>
        <taxon>Bacilli</taxon>
        <taxon>Bacillales</taxon>
        <taxon>Bacillaceae</taxon>
        <taxon>Domibacillus</taxon>
    </lineage>
</organism>
<sequence>MSLPPVVQQLLAHSGSSVSVEIGQALSGKTIAGGKYSLLHHRITLYLEGIQEQCKVLYGSLKPFEKHLAAVFAHELGHAEDKELTLLAGQFDQSIDPLEKKRIALRIETNAWVYARRLLNYEDGEFLMLLMHYSLEPYHSNRRSYD</sequence>
<evidence type="ECO:0000313" key="1">
    <source>
        <dbReference type="EMBL" id="OLN21977.1"/>
    </source>
</evidence>
<dbReference type="AlphaFoldDB" id="A0A1Q8Q3S8"/>
<gene>
    <name evidence="1" type="ORF">BTO30_12060</name>
</gene>
<keyword evidence="2" id="KW-1185">Reference proteome</keyword>
<protein>
    <recommendedName>
        <fullName evidence="3">IrrE N-terminal-like domain-containing protein</fullName>
    </recommendedName>
</protein>
<evidence type="ECO:0000313" key="2">
    <source>
        <dbReference type="Proteomes" id="UP000185568"/>
    </source>
</evidence>
<reference evidence="1 2" key="1">
    <citation type="submission" date="2016-12" db="EMBL/GenBank/DDBJ databases">
        <title>Domibacillus antri genome sequencing.</title>
        <authorList>
            <person name="Verma A."/>
            <person name="Krishnamurthi S."/>
        </authorList>
    </citation>
    <scope>NUCLEOTIDE SEQUENCE [LARGE SCALE GENOMIC DNA]</scope>
    <source>
        <strain evidence="1 2">XD80</strain>
    </source>
</reference>
<comment type="caution">
    <text evidence="1">The sequence shown here is derived from an EMBL/GenBank/DDBJ whole genome shotgun (WGS) entry which is preliminary data.</text>
</comment>
<dbReference type="EMBL" id="MSDU01000027">
    <property type="protein sequence ID" value="OLN21977.1"/>
    <property type="molecule type" value="Genomic_DNA"/>
</dbReference>
<evidence type="ECO:0008006" key="3">
    <source>
        <dbReference type="Google" id="ProtNLM"/>
    </source>
</evidence>
<proteinExistence type="predicted"/>
<accession>A0A1Q8Q3S8</accession>
<name>A0A1Q8Q3S8_9BACI</name>